<dbReference type="STRING" id="1817814.A2V81_05275"/>
<evidence type="ECO:0000313" key="2">
    <source>
        <dbReference type="Proteomes" id="UP000177614"/>
    </source>
</evidence>
<proteinExistence type="predicted"/>
<comment type="caution">
    <text evidence="1">The sequence shown here is derived from an EMBL/GenBank/DDBJ whole genome shotgun (WGS) entry which is preliminary data.</text>
</comment>
<gene>
    <name evidence="1" type="ORF">A2V81_05275</name>
</gene>
<sequence>MDSLDATKPEWSLEQVKGQRLEGHNYAIEIDKESPQILLLFARKNDQWVEVNEVLIFDVLRIPNEMDFPLTKEEYEILSKSKIKVDKLVEDLASFDAEMYGELYESTYYYDEEDLDVVIGYLKDPKNKPFDSQNLPDETQDILAHVLRDDEEPLCEDDKEKTFRDKLIQRHGIHQNLVREEIVALLKAGQMAFDFAKAEIESIYQELTSETYQYVRDMLIGALTAVDIKRGDERVNKSLIRIRESITKRN</sequence>
<reference evidence="1 2" key="1">
    <citation type="journal article" date="2016" name="Nat. Commun.">
        <title>Thousands of microbial genomes shed light on interconnected biogeochemical processes in an aquifer system.</title>
        <authorList>
            <person name="Anantharaman K."/>
            <person name="Brown C.T."/>
            <person name="Hug L.A."/>
            <person name="Sharon I."/>
            <person name="Castelle C.J."/>
            <person name="Probst A.J."/>
            <person name="Thomas B.C."/>
            <person name="Singh A."/>
            <person name="Wilkins M.J."/>
            <person name="Karaoz U."/>
            <person name="Brodie E.L."/>
            <person name="Williams K.H."/>
            <person name="Hubbard S.S."/>
            <person name="Banfield J.F."/>
        </authorList>
    </citation>
    <scope>NUCLEOTIDE SEQUENCE [LARGE SCALE GENOMIC DNA]</scope>
</reference>
<dbReference type="Proteomes" id="UP000177614">
    <property type="component" value="Unassembled WGS sequence"/>
</dbReference>
<name>A0A1F4XJ59_9BACT</name>
<protein>
    <submittedName>
        <fullName evidence="1">Uncharacterized protein</fullName>
    </submittedName>
</protein>
<dbReference type="EMBL" id="MEWR01000023">
    <property type="protein sequence ID" value="OGC81648.1"/>
    <property type="molecule type" value="Genomic_DNA"/>
</dbReference>
<organism evidence="1 2">
    <name type="scientific">Candidatus Abawacabacteria bacterium RBG_16_42_10</name>
    <dbReference type="NCBI Taxonomy" id="1817814"/>
    <lineage>
        <taxon>Bacteria</taxon>
        <taxon>Candidatus Abawacaibacteriota</taxon>
    </lineage>
</organism>
<dbReference type="AlphaFoldDB" id="A0A1F4XJ59"/>
<evidence type="ECO:0000313" key="1">
    <source>
        <dbReference type="EMBL" id="OGC81648.1"/>
    </source>
</evidence>
<accession>A0A1F4XJ59</accession>